<reference evidence="4 5" key="1">
    <citation type="submission" date="2015-07" db="EMBL/GenBank/DDBJ databases">
        <title>Genome analysis of myxobacterium Chondromyces crocatus Cm c5 reveals a high potential for natural compound synthesis and the genetic basis for the loss of fruiting body formation.</title>
        <authorList>
            <person name="Zaburannyi N."/>
            <person name="Bunk B."/>
            <person name="Maier J."/>
            <person name="Overmann J."/>
            <person name="Mueller R."/>
        </authorList>
    </citation>
    <scope>NUCLEOTIDE SEQUENCE [LARGE SCALE GENOMIC DNA]</scope>
    <source>
        <strain evidence="4 5">Cm c5</strain>
    </source>
</reference>
<feature type="domain" description="Pyruvate phosphate dikinase AMP/ATP-binding" evidence="3">
    <location>
        <begin position="34"/>
        <end position="337"/>
    </location>
</feature>
<dbReference type="KEGG" id="ccro:CMC5_012370"/>
<protein>
    <recommendedName>
        <fullName evidence="6">Phosphoenolpyruvate synthase</fullName>
    </recommendedName>
</protein>
<dbReference type="InterPro" id="IPR008279">
    <property type="entry name" value="PEP-util_enz_mobile_dom"/>
</dbReference>
<dbReference type="SUPFAM" id="SSF56059">
    <property type="entry name" value="Glutathione synthetase ATP-binding domain-like"/>
    <property type="match status" value="1"/>
</dbReference>
<keyword evidence="5" id="KW-1185">Reference proteome</keyword>
<dbReference type="InterPro" id="IPR013815">
    <property type="entry name" value="ATP_grasp_subdomain_1"/>
</dbReference>
<dbReference type="Pfam" id="PF01326">
    <property type="entry name" value="PPDK_N"/>
    <property type="match status" value="1"/>
</dbReference>
<dbReference type="InterPro" id="IPR002192">
    <property type="entry name" value="PPDK_AMP/ATP-bd"/>
</dbReference>
<sequence>MDTQTSRGAPHGTSPAAPQLVLSLHEIDRGDLAIAGGKGESLGALTRAGFRVPEGFVVTTTAYDRFVEQGDLAPHIERVLRDTPEHGEALRSVFEAAPIPADVATAIEQAYQKLGAQPLAVRSSATAEDLPQAAFAGQQDTFLNVVGLAAVLTAVRRCWASLWTDRAIAYRARQGLERAPVKMAVVLQRMAPAEVAGVLFTANPVTGARDETVIDANPGLGEAVVSGLVTPDHFVLRKRLFGFRIVERRLGRRELVVRARVEGGVEHVTPAPLHESAPRASLPDASLRALARLGARVAQHFGAPQDIEWAVVAGEPWLLQARPITALPEPTERPKKTPDNPIAYFADMLSVRPYPMDLSTWGPGIYDAVLRSFSHLGVTGTRFADTFVEEDSVILQIRDDTKYRLSPRVLLAPAWFLWHCARHNPLHWRALPALHEARERARVLESRDLGALAWDELVATIHEALKLPWPLLGEARRRYYPRAMLAFGLLQLALWLVEHEDRLDALLSGIDTKTLSANRALAALADTIRNTPALAETFAQHPPEALWSALEAHDAGRTFLADVRAFLDHYGHREAVMFAVLEPTWKDAPAVVLGMLETLAANAPQPDTAQLSWEAARDEILAHPFLAPAPLRAAFTEILAEARALTEIREDTHFYGTLPMPILRRVLLELGRRLTDAAVLSAPEDIFHLRLDEVERVQGVLPPPAQLTAELSALVERRRARRAALAGSPVVDPRLYRRTAAGADALVSGVSGSAGVVEGPVRVILSPADFSKIQQGDVLVAPFTNPAWTPVFQRLAAIVVDSGAAGSHAAIVAREYGIPAVMGAGDATRRLKDGERVRVDGNRGVVLPARAPEPPKSASAHPEEAVS</sequence>
<evidence type="ECO:0000256" key="1">
    <source>
        <dbReference type="SAM" id="MobiDB-lite"/>
    </source>
</evidence>
<organism evidence="4 5">
    <name type="scientific">Chondromyces crocatus</name>
    <dbReference type="NCBI Taxonomy" id="52"/>
    <lineage>
        <taxon>Bacteria</taxon>
        <taxon>Pseudomonadati</taxon>
        <taxon>Myxococcota</taxon>
        <taxon>Polyangia</taxon>
        <taxon>Polyangiales</taxon>
        <taxon>Polyangiaceae</taxon>
        <taxon>Chondromyces</taxon>
    </lineage>
</organism>
<dbReference type="InterPro" id="IPR036637">
    <property type="entry name" value="Phosphohistidine_dom_sf"/>
</dbReference>
<dbReference type="Gene3D" id="3.50.30.10">
    <property type="entry name" value="Phosphohistidine domain"/>
    <property type="match status" value="1"/>
</dbReference>
<dbReference type="GO" id="GO:0005524">
    <property type="term" value="F:ATP binding"/>
    <property type="evidence" value="ECO:0007669"/>
    <property type="project" value="InterPro"/>
</dbReference>
<dbReference type="STRING" id="52.CMC5_012370"/>
<evidence type="ECO:0008006" key="6">
    <source>
        <dbReference type="Google" id="ProtNLM"/>
    </source>
</evidence>
<evidence type="ECO:0000313" key="5">
    <source>
        <dbReference type="Proteomes" id="UP000067626"/>
    </source>
</evidence>
<gene>
    <name evidence="4" type="ORF">CMC5_012370</name>
</gene>
<feature type="domain" description="PEP-utilising enzyme mobile" evidence="2">
    <location>
        <begin position="773"/>
        <end position="844"/>
    </location>
</feature>
<evidence type="ECO:0000259" key="2">
    <source>
        <dbReference type="Pfam" id="PF00391"/>
    </source>
</evidence>
<dbReference type="SUPFAM" id="SSF52009">
    <property type="entry name" value="Phosphohistidine domain"/>
    <property type="match status" value="1"/>
</dbReference>
<dbReference type="PANTHER" id="PTHR43615">
    <property type="entry name" value="PHOSPHOENOLPYRUVATE SYNTHASE-RELATED"/>
    <property type="match status" value="1"/>
</dbReference>
<dbReference type="Pfam" id="PF00391">
    <property type="entry name" value="PEP-utilizers"/>
    <property type="match status" value="1"/>
</dbReference>
<dbReference type="AlphaFoldDB" id="A0A0K1E8D5"/>
<dbReference type="Proteomes" id="UP000067626">
    <property type="component" value="Chromosome"/>
</dbReference>
<proteinExistence type="predicted"/>
<dbReference type="InterPro" id="IPR051549">
    <property type="entry name" value="PEP_Utilizing_Enz"/>
</dbReference>
<name>A0A0K1E8D5_CHOCO</name>
<dbReference type="Gene3D" id="3.30.470.20">
    <property type="entry name" value="ATP-grasp fold, B domain"/>
    <property type="match status" value="1"/>
</dbReference>
<dbReference type="OrthoDB" id="9765468at2"/>
<dbReference type="PANTHER" id="PTHR43615:SF1">
    <property type="entry name" value="PPDK_N DOMAIN-CONTAINING PROTEIN"/>
    <property type="match status" value="1"/>
</dbReference>
<feature type="region of interest" description="Disordered" evidence="1">
    <location>
        <begin position="842"/>
        <end position="867"/>
    </location>
</feature>
<dbReference type="Gene3D" id="3.30.1490.20">
    <property type="entry name" value="ATP-grasp fold, A domain"/>
    <property type="match status" value="1"/>
</dbReference>
<accession>A0A0K1E8D5</accession>
<dbReference type="EMBL" id="CP012159">
    <property type="protein sequence ID" value="AKT37109.1"/>
    <property type="molecule type" value="Genomic_DNA"/>
</dbReference>
<dbReference type="PATRIC" id="fig|52.7.peg.1319"/>
<evidence type="ECO:0000259" key="3">
    <source>
        <dbReference type="Pfam" id="PF01326"/>
    </source>
</evidence>
<evidence type="ECO:0000313" key="4">
    <source>
        <dbReference type="EMBL" id="AKT37109.1"/>
    </source>
</evidence>
<dbReference type="RefSeq" id="WP_063796491.1">
    <property type="nucleotide sequence ID" value="NZ_CP012159.1"/>
</dbReference>
<dbReference type="GO" id="GO:0016301">
    <property type="term" value="F:kinase activity"/>
    <property type="evidence" value="ECO:0007669"/>
    <property type="project" value="InterPro"/>
</dbReference>